<dbReference type="OrthoDB" id="7695519at2759"/>
<dbReference type="AlphaFoldDB" id="A0A8X7BPL0"/>
<keyword evidence="2" id="KW-1185">Reference proteome</keyword>
<comment type="caution">
    <text evidence="1">The sequence shown here is derived from an EMBL/GenBank/DDBJ whole genome shotgun (WGS) entry which is preliminary data.</text>
</comment>
<evidence type="ECO:0000313" key="1">
    <source>
        <dbReference type="EMBL" id="GFY37684.1"/>
    </source>
</evidence>
<sequence length="82" mass="9355">MENNSTKIVPCGSKVVEIAAFIAVGMFNEGTKSLLYFECIRTFIRHCSSCLCRRRACDDLQREKEKCHDDNTSWTLEATDNC</sequence>
<dbReference type="EMBL" id="BMAV01000420">
    <property type="protein sequence ID" value="GFY37684.1"/>
    <property type="molecule type" value="Genomic_DNA"/>
</dbReference>
<evidence type="ECO:0000313" key="2">
    <source>
        <dbReference type="Proteomes" id="UP000886998"/>
    </source>
</evidence>
<dbReference type="Proteomes" id="UP000886998">
    <property type="component" value="Unassembled WGS sequence"/>
</dbReference>
<reference evidence="1" key="1">
    <citation type="submission" date="2020-08" db="EMBL/GenBank/DDBJ databases">
        <title>Multicomponent nature underlies the extraordinary mechanical properties of spider dragline silk.</title>
        <authorList>
            <person name="Kono N."/>
            <person name="Nakamura H."/>
            <person name="Mori M."/>
            <person name="Yoshida Y."/>
            <person name="Ohtoshi R."/>
            <person name="Malay A.D."/>
            <person name="Moran D.A.P."/>
            <person name="Tomita M."/>
            <person name="Numata K."/>
            <person name="Arakawa K."/>
        </authorList>
    </citation>
    <scope>NUCLEOTIDE SEQUENCE</scope>
</reference>
<gene>
    <name evidence="1" type="ORF">TNIN_72021</name>
</gene>
<organism evidence="1 2">
    <name type="scientific">Trichonephila inaurata madagascariensis</name>
    <dbReference type="NCBI Taxonomy" id="2747483"/>
    <lineage>
        <taxon>Eukaryota</taxon>
        <taxon>Metazoa</taxon>
        <taxon>Ecdysozoa</taxon>
        <taxon>Arthropoda</taxon>
        <taxon>Chelicerata</taxon>
        <taxon>Arachnida</taxon>
        <taxon>Araneae</taxon>
        <taxon>Araneomorphae</taxon>
        <taxon>Entelegynae</taxon>
        <taxon>Araneoidea</taxon>
        <taxon>Nephilidae</taxon>
        <taxon>Trichonephila</taxon>
        <taxon>Trichonephila inaurata</taxon>
    </lineage>
</organism>
<protein>
    <submittedName>
        <fullName evidence="1">Uncharacterized protein</fullName>
    </submittedName>
</protein>
<accession>A0A8X7BPL0</accession>
<proteinExistence type="predicted"/>
<name>A0A8X7BPL0_9ARAC</name>